<accession>A0A2U1LJC5</accession>
<dbReference type="GO" id="GO:0005524">
    <property type="term" value="F:ATP binding"/>
    <property type="evidence" value="ECO:0007669"/>
    <property type="project" value="InterPro"/>
</dbReference>
<organism evidence="1 2">
    <name type="scientific">Artemisia annua</name>
    <name type="common">Sweet wormwood</name>
    <dbReference type="NCBI Taxonomy" id="35608"/>
    <lineage>
        <taxon>Eukaryota</taxon>
        <taxon>Viridiplantae</taxon>
        <taxon>Streptophyta</taxon>
        <taxon>Embryophyta</taxon>
        <taxon>Tracheophyta</taxon>
        <taxon>Spermatophyta</taxon>
        <taxon>Magnoliopsida</taxon>
        <taxon>eudicotyledons</taxon>
        <taxon>Gunneridae</taxon>
        <taxon>Pentapetalae</taxon>
        <taxon>asterids</taxon>
        <taxon>campanulids</taxon>
        <taxon>Asterales</taxon>
        <taxon>Asteraceae</taxon>
        <taxon>Asteroideae</taxon>
        <taxon>Anthemideae</taxon>
        <taxon>Artemisiinae</taxon>
        <taxon>Artemisia</taxon>
    </lineage>
</organism>
<dbReference type="Proteomes" id="UP000245207">
    <property type="component" value="Unassembled WGS sequence"/>
</dbReference>
<sequence length="105" mass="11959">MTTKQPATDFVDSSEVCKFIKMKEYFKGSLNVWDRALDGVVHQDVAICALGGLANHLFRLKVRCFKAGNLRAFSYEWVESDYPLSLMGQVCKKFSYFVITYNAIS</sequence>
<dbReference type="Gene3D" id="3.30.420.110">
    <property type="entry name" value="MutS, connector domain"/>
    <property type="match status" value="1"/>
</dbReference>
<name>A0A2U1LJC5_ARTAN</name>
<dbReference type="AlphaFoldDB" id="A0A2U1LJC5"/>
<keyword evidence="2" id="KW-1185">Reference proteome</keyword>
<proteinExistence type="predicted"/>
<dbReference type="GO" id="GO:0030983">
    <property type="term" value="F:mismatched DNA binding"/>
    <property type="evidence" value="ECO:0007669"/>
    <property type="project" value="InterPro"/>
</dbReference>
<gene>
    <name evidence="1" type="ORF">CTI12_AA484870</name>
</gene>
<dbReference type="InterPro" id="IPR036678">
    <property type="entry name" value="MutS_con_dom_sf"/>
</dbReference>
<dbReference type="EMBL" id="PKPP01009081">
    <property type="protein sequence ID" value="PWA49100.1"/>
    <property type="molecule type" value="Genomic_DNA"/>
</dbReference>
<comment type="caution">
    <text evidence="1">The sequence shown here is derived from an EMBL/GenBank/DDBJ whole genome shotgun (WGS) entry which is preliminary data.</text>
</comment>
<evidence type="ECO:0000313" key="2">
    <source>
        <dbReference type="Proteomes" id="UP000245207"/>
    </source>
</evidence>
<dbReference type="GO" id="GO:0006298">
    <property type="term" value="P:mismatch repair"/>
    <property type="evidence" value="ECO:0007669"/>
    <property type="project" value="InterPro"/>
</dbReference>
<reference evidence="1 2" key="1">
    <citation type="journal article" date="2018" name="Mol. Plant">
        <title>The genome of Artemisia annua provides insight into the evolution of Asteraceae family and artemisinin biosynthesis.</title>
        <authorList>
            <person name="Shen Q."/>
            <person name="Zhang L."/>
            <person name="Liao Z."/>
            <person name="Wang S."/>
            <person name="Yan T."/>
            <person name="Shi P."/>
            <person name="Liu M."/>
            <person name="Fu X."/>
            <person name="Pan Q."/>
            <person name="Wang Y."/>
            <person name="Lv Z."/>
            <person name="Lu X."/>
            <person name="Zhang F."/>
            <person name="Jiang W."/>
            <person name="Ma Y."/>
            <person name="Chen M."/>
            <person name="Hao X."/>
            <person name="Li L."/>
            <person name="Tang Y."/>
            <person name="Lv G."/>
            <person name="Zhou Y."/>
            <person name="Sun X."/>
            <person name="Brodelius P.E."/>
            <person name="Rose J.K.C."/>
            <person name="Tang K."/>
        </authorList>
    </citation>
    <scope>NUCLEOTIDE SEQUENCE [LARGE SCALE GENOMIC DNA]</scope>
    <source>
        <strain evidence="2">cv. Huhao1</strain>
        <tissue evidence="1">Leaf</tissue>
    </source>
</reference>
<evidence type="ECO:0000313" key="1">
    <source>
        <dbReference type="EMBL" id="PWA49100.1"/>
    </source>
</evidence>
<protein>
    <submittedName>
        <fullName evidence="1">DNA mismatch repair protein MutS, connector domain-containing protein</fullName>
    </submittedName>
</protein>
<dbReference type="STRING" id="35608.A0A2U1LJC5"/>